<comment type="caution">
    <text evidence="8">The sequence shown here is derived from an EMBL/GenBank/DDBJ whole genome shotgun (WGS) entry which is preliminary data.</text>
</comment>
<keyword evidence="3" id="KW-0690">Ribosome biogenesis</keyword>
<sequence>MAKIKNKKKNLAEHINSKKKSANVKTLNPFEVHINKEKMRVLGKKLKNDRGLPGVSRAKAIKKRKNTLLQEFKLQNKSNKFLDKRIGERNAGLTEEDRAMARFTAVRAKAHKRKSIFNLADDEVLTHRGQTLNEIEKFDDPRSDDEDSLDGEVNSGKLDSNFVEDAHFGGGVLSKTGIEGAKSHKDLINQLIAESKRRKAEKQKTKEKTLELTEKLDSDWKDLIPIVNKSVRQPNESSKIEVDDYDKVMRELKFEARGHPSDRLKTEDEIAKEEKEKLENLEKERLDRMRGFVEDKKSTSVKHRSADDLDDDFAYDSDTDVMLSYNDQGESNIVLTGDKINDENEDDHQNESADEEESDEEIETASEDDLSDLKEESSDSEVEDEKPNKQDKEEKEVSQLESSKTQKTDLHKRCLERIDDKVKDSKKQKTEDSSHNGTTEDIKADLLKRKEMMEKARKELPYTFSLPQTYEEVQNVFKDQSPEHQSVIIERMIKCNHPSLGENNKEKLGMLFVYLLQYINDIASDNDIKNCFKILSCIIPQLFDLSQLNQENAHKSIVEVIKEKHLEYRRNKKVYPTLEVVLFLKIVSCLFTTSDFRHQIVTPCIVFIDQMLYKCKPKTEKDIAYGLFLVTLILEYTSLSKRYLPAAVSFLAGILHMTIPKSGVRLIKVLPPFRSTSSALVLYKNCSSVCMSLKLEISDLTEIEISEDFKIRALYTTLKLLQEFKLIFSDYSSRCEIFENVTHYLEQIPVSNYPIEVQNEMKKLSDSLEKTKQERKLDYIVMEAKKPKALRLYEPNIQKVFDTKKHKVTSREKAERDKLLHKLKRERKGALREIRRDKEFLGRIRIKQKIQSDMERKEKVKQIFSEASIQQSELNSLDRKKKRKK</sequence>
<feature type="compositionally biased region" description="Acidic residues" evidence="7">
    <location>
        <begin position="352"/>
        <end position="370"/>
    </location>
</feature>
<gene>
    <name evidence="8" type="ORF">ILUMI_02919</name>
</gene>
<dbReference type="Proteomes" id="UP000801492">
    <property type="component" value="Unassembled WGS sequence"/>
</dbReference>
<dbReference type="Pfam" id="PF04147">
    <property type="entry name" value="Nop14"/>
    <property type="match status" value="1"/>
</dbReference>
<feature type="compositionally biased region" description="Polar residues" evidence="7">
    <location>
        <begin position="325"/>
        <end position="334"/>
    </location>
</feature>
<evidence type="ECO:0000256" key="1">
    <source>
        <dbReference type="ARBA" id="ARBA00004604"/>
    </source>
</evidence>
<evidence type="ECO:0000313" key="8">
    <source>
        <dbReference type="EMBL" id="KAF2903270.1"/>
    </source>
</evidence>
<comment type="similarity">
    <text evidence="2">Belongs to the NOP14 family.</text>
</comment>
<evidence type="ECO:0000256" key="6">
    <source>
        <dbReference type="ARBA" id="ARBA00024695"/>
    </source>
</evidence>
<evidence type="ECO:0000256" key="2">
    <source>
        <dbReference type="ARBA" id="ARBA00007466"/>
    </source>
</evidence>
<evidence type="ECO:0000256" key="3">
    <source>
        <dbReference type="ARBA" id="ARBA00022517"/>
    </source>
</evidence>
<reference evidence="8" key="1">
    <citation type="submission" date="2019-08" db="EMBL/GenBank/DDBJ databases">
        <title>The genome of the North American firefly Photinus pyralis.</title>
        <authorList>
            <consortium name="Photinus pyralis genome working group"/>
            <person name="Fallon T.R."/>
            <person name="Sander Lower S.E."/>
            <person name="Weng J.-K."/>
        </authorList>
    </citation>
    <scope>NUCLEOTIDE SEQUENCE</scope>
    <source>
        <strain evidence="8">TRF0915ILg1</strain>
        <tissue evidence="8">Whole body</tissue>
    </source>
</reference>
<proteinExistence type="inferred from homology"/>
<evidence type="ECO:0000256" key="5">
    <source>
        <dbReference type="ARBA" id="ARBA00023242"/>
    </source>
</evidence>
<protein>
    <recommendedName>
        <fullName evidence="10">Nucleolar protein 14</fullName>
    </recommendedName>
</protein>
<dbReference type="OrthoDB" id="441771at2759"/>
<feature type="compositionally biased region" description="Basic and acidic residues" evidence="7">
    <location>
        <begin position="259"/>
        <end position="298"/>
    </location>
</feature>
<evidence type="ECO:0008006" key="10">
    <source>
        <dbReference type="Google" id="ProtNLM"/>
    </source>
</evidence>
<dbReference type="EMBL" id="VTPC01001068">
    <property type="protein sequence ID" value="KAF2903270.1"/>
    <property type="molecule type" value="Genomic_DNA"/>
</dbReference>
<feature type="compositionally biased region" description="Acidic residues" evidence="7">
    <location>
        <begin position="308"/>
        <end position="319"/>
    </location>
</feature>
<dbReference type="InterPro" id="IPR007276">
    <property type="entry name" value="Nop14"/>
</dbReference>
<comment type="subcellular location">
    <subcellularLocation>
        <location evidence="1">Nucleus</location>
        <location evidence="1">Nucleolus</location>
    </subcellularLocation>
</comment>
<feature type="region of interest" description="Disordered" evidence="7">
    <location>
        <begin position="259"/>
        <end position="440"/>
    </location>
</feature>
<evidence type="ECO:0000313" key="9">
    <source>
        <dbReference type="Proteomes" id="UP000801492"/>
    </source>
</evidence>
<feature type="compositionally biased region" description="Basic and acidic residues" evidence="7">
    <location>
        <begin position="339"/>
        <end position="351"/>
    </location>
</feature>
<organism evidence="8 9">
    <name type="scientific">Ignelater luminosus</name>
    <name type="common">Cucubano</name>
    <name type="synonym">Pyrophorus luminosus</name>
    <dbReference type="NCBI Taxonomy" id="2038154"/>
    <lineage>
        <taxon>Eukaryota</taxon>
        <taxon>Metazoa</taxon>
        <taxon>Ecdysozoa</taxon>
        <taxon>Arthropoda</taxon>
        <taxon>Hexapoda</taxon>
        <taxon>Insecta</taxon>
        <taxon>Pterygota</taxon>
        <taxon>Neoptera</taxon>
        <taxon>Endopterygota</taxon>
        <taxon>Coleoptera</taxon>
        <taxon>Polyphaga</taxon>
        <taxon>Elateriformia</taxon>
        <taxon>Elateroidea</taxon>
        <taxon>Elateridae</taxon>
        <taxon>Agrypninae</taxon>
        <taxon>Pyrophorini</taxon>
        <taxon>Ignelater</taxon>
    </lineage>
</organism>
<accession>A0A8K0GG13</accession>
<keyword evidence="4" id="KW-0698">rRNA processing</keyword>
<feature type="region of interest" description="Disordered" evidence="7">
    <location>
        <begin position="135"/>
        <end position="156"/>
    </location>
</feature>
<comment type="function">
    <text evidence="6">Involved in nucleolar processing of pre-18S ribosomal RNA. Has a role in the nuclear export of 40S pre-ribosomal subunit to the cytoplasm.</text>
</comment>
<evidence type="ECO:0000256" key="7">
    <source>
        <dbReference type="SAM" id="MobiDB-lite"/>
    </source>
</evidence>
<dbReference type="GO" id="GO:0032040">
    <property type="term" value="C:small-subunit processome"/>
    <property type="evidence" value="ECO:0007669"/>
    <property type="project" value="InterPro"/>
</dbReference>
<feature type="compositionally biased region" description="Basic and acidic residues" evidence="7">
    <location>
        <begin position="385"/>
        <end position="440"/>
    </location>
</feature>
<keyword evidence="9" id="KW-1185">Reference proteome</keyword>
<dbReference type="GO" id="GO:0030490">
    <property type="term" value="P:maturation of SSU-rRNA"/>
    <property type="evidence" value="ECO:0007669"/>
    <property type="project" value="TreeGrafter"/>
</dbReference>
<dbReference type="PANTHER" id="PTHR23183">
    <property type="entry name" value="NOP14"/>
    <property type="match status" value="1"/>
</dbReference>
<dbReference type="GO" id="GO:0030692">
    <property type="term" value="C:Noc4p-Nop14p complex"/>
    <property type="evidence" value="ECO:0007669"/>
    <property type="project" value="TreeGrafter"/>
</dbReference>
<dbReference type="AlphaFoldDB" id="A0A8K0GG13"/>
<feature type="region of interest" description="Disordered" evidence="7">
    <location>
        <begin position="1"/>
        <end position="24"/>
    </location>
</feature>
<name>A0A8K0GG13_IGNLU</name>
<keyword evidence="5" id="KW-0539">Nucleus</keyword>
<evidence type="ECO:0000256" key="4">
    <source>
        <dbReference type="ARBA" id="ARBA00022552"/>
    </source>
</evidence>
<dbReference type="PANTHER" id="PTHR23183:SF0">
    <property type="entry name" value="NUCLEOLAR PROTEIN 14"/>
    <property type="match status" value="1"/>
</dbReference>